<dbReference type="InterPro" id="IPR050266">
    <property type="entry name" value="AB_hydrolase_sf"/>
</dbReference>
<dbReference type="Pfam" id="PF12697">
    <property type="entry name" value="Abhydrolase_6"/>
    <property type="match status" value="1"/>
</dbReference>
<keyword evidence="1" id="KW-1133">Transmembrane helix</keyword>
<feature type="transmembrane region" description="Helical" evidence="1">
    <location>
        <begin position="25"/>
        <end position="44"/>
    </location>
</feature>
<dbReference type="PANTHER" id="PTHR43798">
    <property type="entry name" value="MONOACYLGLYCEROL LIPASE"/>
    <property type="match status" value="1"/>
</dbReference>
<organism evidence="3 4">
    <name type="scientific">Alishewanella agri BL06</name>
    <dbReference type="NCBI Taxonomy" id="1195246"/>
    <lineage>
        <taxon>Bacteria</taxon>
        <taxon>Pseudomonadati</taxon>
        <taxon>Pseudomonadota</taxon>
        <taxon>Gammaproteobacteria</taxon>
        <taxon>Alteromonadales</taxon>
        <taxon>Alteromonadaceae</taxon>
        <taxon>Alishewanella</taxon>
    </lineage>
</organism>
<name>I9DPD9_9ALTE</name>
<dbReference type="InterPro" id="IPR000073">
    <property type="entry name" value="AB_hydrolase_1"/>
</dbReference>
<feature type="domain" description="AB hydrolase-1" evidence="2">
    <location>
        <begin position="66"/>
        <end position="308"/>
    </location>
</feature>
<dbReference type="InterPro" id="IPR029058">
    <property type="entry name" value="AB_hydrolase_fold"/>
</dbReference>
<reference evidence="3 4" key="1">
    <citation type="journal article" date="2012" name="J. Bacteriol.">
        <title>Genome Sequence of Pectin-Degrading Alishewanella agri, Isolated from Landfill Soil.</title>
        <authorList>
            <person name="Kim J."/>
            <person name="Jung J."/>
            <person name="Sung J.S."/>
            <person name="Chun J."/>
            <person name="Park W."/>
        </authorList>
    </citation>
    <scope>NUCLEOTIDE SEQUENCE [LARGE SCALE GENOMIC DNA]</scope>
    <source>
        <strain evidence="3 4">BL06</strain>
    </source>
</reference>
<dbReference type="STRING" id="1195246.AGRI_15140"/>
<dbReference type="eggNOG" id="COG2267">
    <property type="taxonomic scope" value="Bacteria"/>
</dbReference>
<keyword evidence="3" id="KW-0378">Hydrolase</keyword>
<evidence type="ECO:0000256" key="1">
    <source>
        <dbReference type="SAM" id="Phobius"/>
    </source>
</evidence>
<keyword evidence="4" id="KW-1185">Reference proteome</keyword>
<dbReference type="Gene3D" id="3.40.50.1820">
    <property type="entry name" value="alpha/beta hydrolase"/>
    <property type="match status" value="1"/>
</dbReference>
<gene>
    <name evidence="3" type="ORF">AGRI_15140</name>
</gene>
<dbReference type="Proteomes" id="UP000035062">
    <property type="component" value="Unassembled WGS sequence"/>
</dbReference>
<sequence length="316" mass="34036">MTNPKQPAPKSSLVDNKAAKTKPGFWFFFAIFMSIFGGVIAPQLKAAEVETVPSFQVEVIGEGKPVLLIPGLMSDSRVWQHTAAALKQDYQLHLISVAGFAGAPAIAGELLPRLKQDLLQYIATQQLQQPAIVGHSLGAFLAFSLASSAPEQIGTVVAVDGLPYIAPIFSRNPATQVADMQQQALQIKAYYQQLNGEQLKAGAAQGIFIQARAPEHQQLVLEMAAASDANSVGQAMYELLTTDLRPEVAVITSKVWLLGASGALPAAQQQQAAALYQQQIAGIANATLLMNTDSRHFMMLDEPEWFVSTLRQALQE</sequence>
<accession>I9DPD9</accession>
<keyword evidence="1" id="KW-0812">Transmembrane</keyword>
<dbReference type="PATRIC" id="fig|1195246.3.peg.3005"/>
<dbReference type="RefSeq" id="WP_008985770.1">
    <property type="nucleotide sequence ID" value="NZ_AKKU01000026.1"/>
</dbReference>
<proteinExistence type="predicted"/>
<evidence type="ECO:0000259" key="2">
    <source>
        <dbReference type="Pfam" id="PF12697"/>
    </source>
</evidence>
<evidence type="ECO:0000313" key="4">
    <source>
        <dbReference type="Proteomes" id="UP000035062"/>
    </source>
</evidence>
<dbReference type="SUPFAM" id="SSF53474">
    <property type="entry name" value="alpha/beta-Hydrolases"/>
    <property type="match status" value="1"/>
</dbReference>
<dbReference type="AlphaFoldDB" id="I9DPD9"/>
<dbReference type="EMBL" id="AKKU01000026">
    <property type="protein sequence ID" value="EIW87865.1"/>
    <property type="molecule type" value="Genomic_DNA"/>
</dbReference>
<evidence type="ECO:0000313" key="3">
    <source>
        <dbReference type="EMBL" id="EIW87865.1"/>
    </source>
</evidence>
<keyword evidence="1" id="KW-0472">Membrane</keyword>
<protein>
    <submittedName>
        <fullName evidence="3">Alpha/beta hydrolase</fullName>
    </submittedName>
</protein>
<comment type="caution">
    <text evidence="3">The sequence shown here is derived from an EMBL/GenBank/DDBJ whole genome shotgun (WGS) entry which is preliminary data.</text>
</comment>
<dbReference type="GO" id="GO:0016787">
    <property type="term" value="F:hydrolase activity"/>
    <property type="evidence" value="ECO:0007669"/>
    <property type="project" value="UniProtKB-KW"/>
</dbReference>